<proteinExistence type="predicted"/>
<evidence type="ECO:0000313" key="1">
    <source>
        <dbReference type="EMBL" id="OAG90653.1"/>
    </source>
</evidence>
<dbReference type="RefSeq" id="WP_067953421.1">
    <property type="nucleotide sequence ID" value="NZ_LSUQ01000076.1"/>
</dbReference>
<sequence>MWLQDTLRTEKVRGDIVARQIWVYWAGLYANKFEAYCAALWVEGERRIYGRKIPAEVQLYQTDRGKYGIRFRTM</sequence>
<evidence type="ECO:0000313" key="2">
    <source>
        <dbReference type="Proteomes" id="UP000077421"/>
    </source>
</evidence>
<reference evidence="1 2" key="1">
    <citation type="submission" date="2016-02" db="EMBL/GenBank/DDBJ databases">
        <title>Draft genome sequence of Acidibacillus ferrooxidans SLC66.</title>
        <authorList>
            <person name="Oliveira G."/>
            <person name="Nancucheo I."/>
            <person name="Dall'Agnol H."/>
            <person name="Johnson B."/>
            <person name="Oliveira R."/>
            <person name="Nunes G.L."/>
            <person name="Tzotzos G."/>
            <person name="Orellana S.C."/>
            <person name="Salim A.C."/>
            <person name="Araujo F.M."/>
        </authorList>
    </citation>
    <scope>NUCLEOTIDE SEQUENCE [LARGE SCALE GENOMIC DNA]</scope>
    <source>
        <strain evidence="1 2">SLC66</strain>
    </source>
</reference>
<accession>A0A853K784</accession>
<dbReference type="Proteomes" id="UP000077421">
    <property type="component" value="Unassembled WGS sequence"/>
</dbReference>
<protein>
    <submittedName>
        <fullName evidence="1">Uncharacterized protein</fullName>
    </submittedName>
</protein>
<comment type="caution">
    <text evidence="1">The sequence shown here is derived from an EMBL/GenBank/DDBJ whole genome shotgun (WGS) entry which is preliminary data.</text>
</comment>
<dbReference type="EMBL" id="LSUQ01000076">
    <property type="protein sequence ID" value="OAG90653.1"/>
    <property type="molecule type" value="Genomic_DNA"/>
</dbReference>
<dbReference type="OrthoDB" id="2376918at2"/>
<gene>
    <name evidence="1" type="ORF">AYW79_14100</name>
</gene>
<name>A0A853K784_9BACL</name>
<organism evidence="1 2">
    <name type="scientific">Ferroacidibacillus organovorans</name>
    <dbReference type="NCBI Taxonomy" id="1765683"/>
    <lineage>
        <taxon>Bacteria</taxon>
        <taxon>Bacillati</taxon>
        <taxon>Bacillota</taxon>
        <taxon>Bacilli</taxon>
        <taxon>Bacillales</taxon>
        <taxon>Alicyclobacillaceae</taxon>
        <taxon>Ferroacidibacillus</taxon>
    </lineage>
</organism>
<dbReference type="AlphaFoldDB" id="A0A853K784"/>